<dbReference type="AlphaFoldDB" id="A0A1J5P1I3"/>
<reference evidence="2" key="1">
    <citation type="submission" date="2016-10" db="EMBL/GenBank/DDBJ databases">
        <title>Sequence of Gallionella enrichment culture.</title>
        <authorList>
            <person name="Poehlein A."/>
            <person name="Muehling M."/>
            <person name="Daniel R."/>
        </authorList>
    </citation>
    <scope>NUCLEOTIDE SEQUENCE</scope>
</reference>
<dbReference type="EMBL" id="MLJW01007725">
    <property type="protein sequence ID" value="OIQ64930.1"/>
    <property type="molecule type" value="Genomic_DNA"/>
</dbReference>
<feature type="region of interest" description="Disordered" evidence="1">
    <location>
        <begin position="41"/>
        <end position="62"/>
    </location>
</feature>
<evidence type="ECO:0000313" key="2">
    <source>
        <dbReference type="EMBL" id="OIQ64930.1"/>
    </source>
</evidence>
<name>A0A1J5P1I3_9ZZZZ</name>
<gene>
    <name evidence="2" type="ORF">GALL_535170</name>
</gene>
<sequence>MLAIRVSCPLGRIRTGWWARTTPLATVPAYPRKSRFGRLTSCTGKWKPRPGSGRASTDTVSR</sequence>
<comment type="caution">
    <text evidence="2">The sequence shown here is derived from an EMBL/GenBank/DDBJ whole genome shotgun (WGS) entry which is preliminary data.</text>
</comment>
<accession>A0A1J5P1I3</accession>
<proteinExistence type="predicted"/>
<evidence type="ECO:0000256" key="1">
    <source>
        <dbReference type="SAM" id="MobiDB-lite"/>
    </source>
</evidence>
<protein>
    <submittedName>
        <fullName evidence="2">Uncharacterized protein</fullName>
    </submittedName>
</protein>
<organism evidence="2">
    <name type="scientific">mine drainage metagenome</name>
    <dbReference type="NCBI Taxonomy" id="410659"/>
    <lineage>
        <taxon>unclassified sequences</taxon>
        <taxon>metagenomes</taxon>
        <taxon>ecological metagenomes</taxon>
    </lineage>
</organism>